<keyword evidence="1" id="KW-0812">Transmembrane</keyword>
<reference evidence="2 3" key="1">
    <citation type="journal article" date="2017" name="PLoS Biol.">
        <title>The sea cucumber genome provides insights into morphological evolution and visceral regeneration.</title>
        <authorList>
            <person name="Zhang X."/>
            <person name="Sun L."/>
            <person name="Yuan J."/>
            <person name="Sun Y."/>
            <person name="Gao Y."/>
            <person name="Zhang L."/>
            <person name="Li S."/>
            <person name="Dai H."/>
            <person name="Hamel J.F."/>
            <person name="Liu C."/>
            <person name="Yu Y."/>
            <person name="Liu S."/>
            <person name="Lin W."/>
            <person name="Guo K."/>
            <person name="Jin S."/>
            <person name="Xu P."/>
            <person name="Storey K.B."/>
            <person name="Huan P."/>
            <person name="Zhang T."/>
            <person name="Zhou Y."/>
            <person name="Zhang J."/>
            <person name="Lin C."/>
            <person name="Li X."/>
            <person name="Xing L."/>
            <person name="Huo D."/>
            <person name="Sun M."/>
            <person name="Wang L."/>
            <person name="Mercier A."/>
            <person name="Li F."/>
            <person name="Yang H."/>
            <person name="Xiang J."/>
        </authorList>
    </citation>
    <scope>NUCLEOTIDE SEQUENCE [LARGE SCALE GENOMIC DNA]</scope>
    <source>
        <strain evidence="2">Shaxun</strain>
        <tissue evidence="2">Muscle</tissue>
    </source>
</reference>
<evidence type="ECO:0000313" key="3">
    <source>
        <dbReference type="Proteomes" id="UP000230750"/>
    </source>
</evidence>
<dbReference type="AlphaFoldDB" id="A0A2G8K2X8"/>
<keyword evidence="3" id="KW-1185">Reference proteome</keyword>
<feature type="transmembrane region" description="Helical" evidence="1">
    <location>
        <begin position="36"/>
        <end position="56"/>
    </location>
</feature>
<sequence length="194" mass="22124">MTLRFYNGEYRFVLVDTEVHRCTDLVRQMQWRRPSCLSSVNFIALIYLGILCFFAVTPKGAAQNTVAAIASGNTTLYTTEMYVTYTYSSFATLPDISTGSPKNVSCEGISAKDISKICALPNNCSNVTGLFCKWRTDYLDHCKSGDRDCSECVEEFLDLDANTRKYFEDYEKVLARYDCDPNEEYSMWECDDCK</sequence>
<comment type="caution">
    <text evidence="2">The sequence shown here is derived from an EMBL/GenBank/DDBJ whole genome shotgun (WGS) entry which is preliminary data.</text>
</comment>
<feature type="non-terminal residue" evidence="2">
    <location>
        <position position="194"/>
    </location>
</feature>
<protein>
    <submittedName>
        <fullName evidence="2">Uncharacterized protein</fullName>
    </submittedName>
</protein>
<evidence type="ECO:0000313" key="2">
    <source>
        <dbReference type="EMBL" id="PIK42315.1"/>
    </source>
</evidence>
<dbReference type="Proteomes" id="UP000230750">
    <property type="component" value="Unassembled WGS sequence"/>
</dbReference>
<name>A0A2G8K2X8_STIJA</name>
<keyword evidence="1" id="KW-0472">Membrane</keyword>
<organism evidence="2 3">
    <name type="scientific">Stichopus japonicus</name>
    <name type="common">Sea cucumber</name>
    <dbReference type="NCBI Taxonomy" id="307972"/>
    <lineage>
        <taxon>Eukaryota</taxon>
        <taxon>Metazoa</taxon>
        <taxon>Echinodermata</taxon>
        <taxon>Eleutherozoa</taxon>
        <taxon>Echinozoa</taxon>
        <taxon>Holothuroidea</taxon>
        <taxon>Aspidochirotacea</taxon>
        <taxon>Aspidochirotida</taxon>
        <taxon>Stichopodidae</taxon>
        <taxon>Apostichopus</taxon>
    </lineage>
</organism>
<proteinExistence type="predicted"/>
<accession>A0A2G8K2X8</accession>
<gene>
    <name evidence="2" type="ORF">BSL78_20845</name>
</gene>
<evidence type="ECO:0000256" key="1">
    <source>
        <dbReference type="SAM" id="Phobius"/>
    </source>
</evidence>
<dbReference type="EMBL" id="MRZV01000943">
    <property type="protein sequence ID" value="PIK42315.1"/>
    <property type="molecule type" value="Genomic_DNA"/>
</dbReference>
<keyword evidence="1" id="KW-1133">Transmembrane helix</keyword>